<dbReference type="Proteomes" id="UP000285138">
    <property type="component" value="Unassembled WGS sequence"/>
</dbReference>
<feature type="transmembrane region" description="Helical" evidence="8">
    <location>
        <begin position="198"/>
        <end position="222"/>
    </location>
</feature>
<dbReference type="AlphaFoldDB" id="A0A424YDM4"/>
<protein>
    <submittedName>
        <fullName evidence="9">BCCT family transporter</fullName>
    </submittedName>
</protein>
<feature type="transmembrane region" description="Helical" evidence="8">
    <location>
        <begin position="159"/>
        <end position="177"/>
    </location>
</feature>
<organism evidence="9 10">
    <name type="scientific">Candidatus Syntrophonatronum acetioxidans</name>
    <dbReference type="NCBI Taxonomy" id="1795816"/>
    <lineage>
        <taxon>Bacteria</taxon>
        <taxon>Bacillati</taxon>
        <taxon>Bacillota</taxon>
        <taxon>Clostridia</taxon>
        <taxon>Eubacteriales</taxon>
        <taxon>Syntrophomonadaceae</taxon>
        <taxon>Candidatus Syntrophonatronum</taxon>
    </lineage>
</organism>
<keyword evidence="3" id="KW-0813">Transport</keyword>
<dbReference type="EMBL" id="QZAA01000170">
    <property type="protein sequence ID" value="RQD75085.1"/>
    <property type="molecule type" value="Genomic_DNA"/>
</dbReference>
<feature type="transmembrane region" description="Helical" evidence="8">
    <location>
        <begin position="330"/>
        <end position="348"/>
    </location>
</feature>
<comment type="subcellular location">
    <subcellularLocation>
        <location evidence="1">Cell membrane</location>
        <topology evidence="1">Multi-pass membrane protein</topology>
    </subcellularLocation>
</comment>
<gene>
    <name evidence="9" type="ORF">D5R97_06685</name>
</gene>
<feature type="transmembrane region" description="Helical" evidence="8">
    <location>
        <begin position="66"/>
        <end position="86"/>
    </location>
</feature>
<evidence type="ECO:0000256" key="2">
    <source>
        <dbReference type="ARBA" id="ARBA00005658"/>
    </source>
</evidence>
<dbReference type="InterPro" id="IPR000060">
    <property type="entry name" value="BCCT_transptr"/>
</dbReference>
<keyword evidence="5 8" id="KW-0812">Transmembrane</keyword>
<feature type="transmembrane region" description="Helical" evidence="8">
    <location>
        <begin position="495"/>
        <end position="520"/>
    </location>
</feature>
<feature type="transmembrane region" description="Helical" evidence="8">
    <location>
        <begin position="106"/>
        <end position="126"/>
    </location>
</feature>
<dbReference type="PANTHER" id="PTHR30047">
    <property type="entry name" value="HIGH-AFFINITY CHOLINE TRANSPORT PROTEIN-RELATED"/>
    <property type="match status" value="1"/>
</dbReference>
<dbReference type="Pfam" id="PF02028">
    <property type="entry name" value="BCCT"/>
    <property type="match status" value="1"/>
</dbReference>
<feature type="transmembrane region" description="Helical" evidence="8">
    <location>
        <begin position="465"/>
        <end position="483"/>
    </location>
</feature>
<dbReference type="NCBIfam" id="TIGR00842">
    <property type="entry name" value="bcct"/>
    <property type="match status" value="1"/>
</dbReference>
<keyword evidence="7 8" id="KW-0472">Membrane</keyword>
<name>A0A424YDM4_9FIRM</name>
<feature type="transmembrane region" description="Helical" evidence="8">
    <location>
        <begin position="420"/>
        <end position="438"/>
    </location>
</feature>
<dbReference type="GO" id="GO:0022857">
    <property type="term" value="F:transmembrane transporter activity"/>
    <property type="evidence" value="ECO:0007669"/>
    <property type="project" value="InterPro"/>
</dbReference>
<proteinExistence type="inferred from homology"/>
<feature type="transmembrane region" description="Helical" evidence="8">
    <location>
        <begin position="21"/>
        <end position="46"/>
    </location>
</feature>
<feature type="transmembrane region" description="Helical" evidence="8">
    <location>
        <begin position="276"/>
        <end position="296"/>
    </location>
</feature>
<evidence type="ECO:0000256" key="1">
    <source>
        <dbReference type="ARBA" id="ARBA00004651"/>
    </source>
</evidence>
<evidence type="ECO:0000313" key="10">
    <source>
        <dbReference type="Proteomes" id="UP000285138"/>
    </source>
</evidence>
<feature type="transmembrane region" description="Helical" evidence="8">
    <location>
        <begin position="360"/>
        <end position="385"/>
    </location>
</feature>
<dbReference type="GO" id="GO:0005886">
    <property type="term" value="C:plasma membrane"/>
    <property type="evidence" value="ECO:0007669"/>
    <property type="project" value="UniProtKB-SubCell"/>
</dbReference>
<evidence type="ECO:0000256" key="8">
    <source>
        <dbReference type="SAM" id="Phobius"/>
    </source>
</evidence>
<evidence type="ECO:0000256" key="4">
    <source>
        <dbReference type="ARBA" id="ARBA00022475"/>
    </source>
</evidence>
<comment type="caution">
    <text evidence="9">The sequence shown here is derived from an EMBL/GenBank/DDBJ whole genome shotgun (WGS) entry which is preliminary data.</text>
</comment>
<evidence type="ECO:0000256" key="7">
    <source>
        <dbReference type="ARBA" id="ARBA00023136"/>
    </source>
</evidence>
<accession>A0A424YDM4</accession>
<reference evidence="9 10" key="1">
    <citation type="submission" date="2018-08" db="EMBL/GenBank/DDBJ databases">
        <title>The metabolism and importance of syntrophic acetate oxidation coupled to methane or sulfide production in haloalkaline environments.</title>
        <authorList>
            <person name="Timmers P.H.A."/>
            <person name="Vavourakis C.D."/>
            <person name="Sorokin D.Y."/>
            <person name="Sinninghe Damste J.S."/>
            <person name="Muyzer G."/>
            <person name="Stams A.J.M."/>
            <person name="Plugge C.M."/>
        </authorList>
    </citation>
    <scope>NUCLEOTIDE SEQUENCE [LARGE SCALE GENOMIC DNA]</scope>
    <source>
        <strain evidence="9">MSAO_Bac1</strain>
    </source>
</reference>
<dbReference type="PANTHER" id="PTHR30047:SF7">
    <property type="entry name" value="HIGH-AFFINITY CHOLINE TRANSPORT PROTEIN"/>
    <property type="match status" value="1"/>
</dbReference>
<keyword evidence="6 8" id="KW-1133">Transmembrane helix</keyword>
<evidence type="ECO:0000256" key="3">
    <source>
        <dbReference type="ARBA" id="ARBA00022448"/>
    </source>
</evidence>
<comment type="similarity">
    <text evidence="2">Belongs to the BCCT transporter (TC 2.A.15) family.</text>
</comment>
<evidence type="ECO:0000313" key="9">
    <source>
        <dbReference type="EMBL" id="RQD75085.1"/>
    </source>
</evidence>
<evidence type="ECO:0000256" key="6">
    <source>
        <dbReference type="ARBA" id="ARBA00022989"/>
    </source>
</evidence>
<sequence length="544" mass="60525">MCNEELREVEGKLAERNIVKYGLNLNPVVSFASAALIILFSLYSLMNLEQANQVFQLIYDFVVLNFDWVFIMSSNFFILVCLYLALTRLGTVRIGGIDCEPEFSRFAWYSMLISAGMGIGLMFWAVGEPLHHFMEAPPIFTDVDSAYRAMATTFYHWGLHPWGIYALMALGLAFFSFNRDMPLSLRSIFYPLLKDKVYGIWGDLIDIMAVLSVMFGLATSLGLGIQQINSGLDYLLGIGFDVYIQVILIAVITAVAIISVVSGIQKGVRILSSLNMVLAGGFMVAIFLLGPTPYIIRLFSNSLGLYFGNLVQYASYIAVGDQAWQSSWTVFYLAWWISWSPFVGMFIARISRGRTVRELILGVLIVPSLLSFFWLSVFGGTAISINERLEGGLFAVVQDNLPVALFELIDSLSIPLVADLARIFLFILATVLVINYFITSSDSGSLVVDKITSGGLIETSRIQRVFWACMEGLVAATLLMIGGEEALMALQTAVISVGFPFAIILTFMTISLTKGIHLAYKKQMRIKYQRKFRELMKSRKEAGG</sequence>
<evidence type="ECO:0000256" key="5">
    <source>
        <dbReference type="ARBA" id="ARBA00022692"/>
    </source>
</evidence>
<keyword evidence="4" id="KW-1003">Cell membrane</keyword>
<feature type="transmembrane region" description="Helical" evidence="8">
    <location>
        <begin position="242"/>
        <end position="264"/>
    </location>
</feature>